<evidence type="ECO:0000313" key="3">
    <source>
        <dbReference type="EMBL" id="RDL20105.1"/>
    </source>
</evidence>
<dbReference type="EMBL" id="QRAV01000007">
    <property type="protein sequence ID" value="RDL20105.1"/>
    <property type="molecule type" value="Genomic_DNA"/>
</dbReference>
<gene>
    <name evidence="3" type="ORF">DEU51_107254</name>
</gene>
<keyword evidence="1" id="KW-0051">Antiviral defense</keyword>
<proteinExistence type="predicted"/>
<dbReference type="AlphaFoldDB" id="A0A370SK19"/>
<dbReference type="RefSeq" id="WP_115147044.1">
    <property type="nucleotide sequence ID" value="NZ_QRAV01000007.1"/>
</dbReference>
<dbReference type="SUPFAM" id="SSF81301">
    <property type="entry name" value="Nucleotidyltransferase"/>
    <property type="match status" value="1"/>
</dbReference>
<organism evidence="3 4">
    <name type="scientific">Pseudomonas jessenii</name>
    <dbReference type="NCBI Taxonomy" id="77298"/>
    <lineage>
        <taxon>Bacteria</taxon>
        <taxon>Pseudomonadati</taxon>
        <taxon>Pseudomonadota</taxon>
        <taxon>Gammaproteobacteria</taxon>
        <taxon>Pseudomonadales</taxon>
        <taxon>Pseudomonadaceae</taxon>
        <taxon>Pseudomonas</taxon>
    </lineage>
</organism>
<feature type="domain" description="Adenylyl/Guanylyl and SMODS C-terminal sensor" evidence="2">
    <location>
        <begin position="347"/>
        <end position="476"/>
    </location>
</feature>
<protein>
    <recommendedName>
        <fullName evidence="2">Adenylyl/Guanylyl and SMODS C-terminal sensor domain-containing protein</fullName>
    </recommendedName>
</protein>
<dbReference type="Proteomes" id="UP000255365">
    <property type="component" value="Unassembled WGS sequence"/>
</dbReference>
<dbReference type="InterPro" id="IPR040511">
    <property type="entry name" value="AGS_C"/>
</dbReference>
<comment type="caution">
    <text evidence="3">The sequence shown here is derived from an EMBL/GenBank/DDBJ whole genome shotgun (WGS) entry which is preliminary data.</text>
</comment>
<dbReference type="Pfam" id="PF18134">
    <property type="entry name" value="AGS_C"/>
    <property type="match status" value="1"/>
</dbReference>
<accession>A0A370SK19</accession>
<dbReference type="GO" id="GO:0051607">
    <property type="term" value="P:defense response to virus"/>
    <property type="evidence" value="ECO:0007669"/>
    <property type="project" value="UniProtKB-KW"/>
</dbReference>
<dbReference type="InterPro" id="IPR043519">
    <property type="entry name" value="NT_sf"/>
</dbReference>
<name>A0A370SK19_PSEJE</name>
<sequence>MKLISLFDEFLTDTVNLNKDRFDKLENSIDSLKAFIQNSDWEPAILDFSAQGSWAHKTIIKPLPDYPFDADLLVYIDPVDGWEPKDYINKLHNIFSASGIYQEKLRRFSHCVTIEYAGERKIDIAPCIKERIYAETYEVCNRISNEFEESNPIDYTTWLHEKNRETTKNNLVKVTRLVKYMRDIKGNFTCPSFLLTTLLGMQVTDGDLLKETFPDVPTALKILMGRLDDWLQANLTKPMVRNPVLFTEVQSNAWDDVKYENFRNKINKYRNWIDEAYDEDDRGESISAWRLVFGNDFARTEVVEKASQISRAANESFSLASSMFVDLVERVKALGKSALPSGFNSLPHMHKPRWRSAGSQLSVQVRAFLRTNRDSPRLREVTSLDALSPGRWLEFCAFSGNGLPFPRDYVVMWRVTNTDAVATRNNALRGEFYDSNTHAVRTEQLSYRGVHMVEAFLVRKLDDSLVGRSEIFYVTIE</sequence>
<dbReference type="CDD" id="cd05400">
    <property type="entry name" value="NT_2-5OAS_ClassI-CCAase"/>
    <property type="match status" value="1"/>
</dbReference>
<dbReference type="Pfam" id="PF18144">
    <property type="entry name" value="SMODS"/>
    <property type="match status" value="1"/>
</dbReference>
<dbReference type="GO" id="GO:0016779">
    <property type="term" value="F:nucleotidyltransferase activity"/>
    <property type="evidence" value="ECO:0007669"/>
    <property type="project" value="InterPro"/>
</dbReference>
<evidence type="ECO:0000256" key="1">
    <source>
        <dbReference type="ARBA" id="ARBA00023118"/>
    </source>
</evidence>
<evidence type="ECO:0000259" key="2">
    <source>
        <dbReference type="Pfam" id="PF18134"/>
    </source>
</evidence>
<evidence type="ECO:0000313" key="4">
    <source>
        <dbReference type="Proteomes" id="UP000255365"/>
    </source>
</evidence>
<reference evidence="3 4" key="1">
    <citation type="submission" date="2018-07" db="EMBL/GenBank/DDBJ databases">
        <title>Genome sequencing of rice bacterial endophytes.</title>
        <authorList>
            <person name="Venturi V."/>
        </authorList>
    </citation>
    <scope>NUCLEOTIDE SEQUENCE [LARGE SCALE GENOMIC DNA]</scope>
    <source>
        <strain evidence="3 4">E2333</strain>
    </source>
</reference>
<dbReference type="InterPro" id="IPR006116">
    <property type="entry name" value="NT_2-5OAS_ClassI-CCAase"/>
</dbReference>